<dbReference type="Proteomes" id="UP001208570">
    <property type="component" value="Unassembled WGS sequence"/>
</dbReference>
<proteinExistence type="predicted"/>
<evidence type="ECO:0000256" key="1">
    <source>
        <dbReference type="SAM" id="SignalP"/>
    </source>
</evidence>
<protein>
    <submittedName>
        <fullName evidence="2">Uncharacterized protein</fullName>
    </submittedName>
</protein>
<keyword evidence="3" id="KW-1185">Reference proteome</keyword>
<name>A0AAD9MMU9_9ANNE</name>
<feature type="signal peptide" evidence="1">
    <location>
        <begin position="1"/>
        <end position="28"/>
    </location>
</feature>
<evidence type="ECO:0000313" key="3">
    <source>
        <dbReference type="Proteomes" id="UP001208570"/>
    </source>
</evidence>
<sequence>MGVIMLSLKVVLFCSVAVVTLFPQEANAWRELTIRSYITRRIVVHIFHN</sequence>
<evidence type="ECO:0000313" key="2">
    <source>
        <dbReference type="EMBL" id="KAK2139987.1"/>
    </source>
</evidence>
<dbReference type="AlphaFoldDB" id="A0AAD9MMU9"/>
<reference evidence="2" key="1">
    <citation type="journal article" date="2023" name="Mol. Biol. Evol.">
        <title>Third-Generation Sequencing Reveals the Adaptive Role of the Epigenome in Three Deep-Sea Polychaetes.</title>
        <authorList>
            <person name="Perez M."/>
            <person name="Aroh O."/>
            <person name="Sun Y."/>
            <person name="Lan Y."/>
            <person name="Juniper S.K."/>
            <person name="Young C.R."/>
            <person name="Angers B."/>
            <person name="Qian P.Y."/>
        </authorList>
    </citation>
    <scope>NUCLEOTIDE SEQUENCE</scope>
    <source>
        <strain evidence="2">P08H-3</strain>
    </source>
</reference>
<organism evidence="2 3">
    <name type="scientific">Paralvinella palmiformis</name>
    <dbReference type="NCBI Taxonomy" id="53620"/>
    <lineage>
        <taxon>Eukaryota</taxon>
        <taxon>Metazoa</taxon>
        <taxon>Spiralia</taxon>
        <taxon>Lophotrochozoa</taxon>
        <taxon>Annelida</taxon>
        <taxon>Polychaeta</taxon>
        <taxon>Sedentaria</taxon>
        <taxon>Canalipalpata</taxon>
        <taxon>Terebellida</taxon>
        <taxon>Terebelliformia</taxon>
        <taxon>Alvinellidae</taxon>
        <taxon>Paralvinella</taxon>
    </lineage>
</organism>
<keyword evidence="1" id="KW-0732">Signal</keyword>
<accession>A0AAD9MMU9</accession>
<comment type="caution">
    <text evidence="2">The sequence shown here is derived from an EMBL/GenBank/DDBJ whole genome shotgun (WGS) entry which is preliminary data.</text>
</comment>
<feature type="chain" id="PRO_5042222019" evidence="1">
    <location>
        <begin position="29"/>
        <end position="49"/>
    </location>
</feature>
<dbReference type="EMBL" id="JAODUP010001521">
    <property type="protein sequence ID" value="KAK2139987.1"/>
    <property type="molecule type" value="Genomic_DNA"/>
</dbReference>
<gene>
    <name evidence="2" type="ORF">LSH36_1522g00015</name>
</gene>